<evidence type="ECO:0000313" key="1">
    <source>
        <dbReference type="EMBL" id="QGH76401.1"/>
    </source>
</evidence>
<sequence>MALTLYRSENWLRLKYRTMTAKEIAELCGVSEMTITRYLEKFDIRRRRSR</sequence>
<dbReference type="EMBL" id="MN444876">
    <property type="protein sequence ID" value="QGH76401.1"/>
    <property type="molecule type" value="Genomic_DNA"/>
</dbReference>
<dbReference type="KEGG" id="vg:65122804"/>
<keyword evidence="2" id="KW-1185">Reference proteome</keyword>
<evidence type="ECO:0000313" key="2">
    <source>
        <dbReference type="Proteomes" id="UP000375470"/>
    </source>
</evidence>
<dbReference type="Proteomes" id="UP000375470">
    <property type="component" value="Segment"/>
</dbReference>
<accession>A0A5Q2WD93</accession>
<evidence type="ECO:0008006" key="3">
    <source>
        <dbReference type="Google" id="ProtNLM"/>
    </source>
</evidence>
<dbReference type="RefSeq" id="YP_010104857.1">
    <property type="nucleotide sequence ID" value="NC_055822.1"/>
</dbReference>
<proteinExistence type="predicted"/>
<dbReference type="Gene3D" id="1.10.10.60">
    <property type="entry name" value="Homeodomain-like"/>
    <property type="match status" value="1"/>
</dbReference>
<organism evidence="1 2">
    <name type="scientific">Streptomyces phage Daubenski</name>
    <dbReference type="NCBI Taxonomy" id="2653725"/>
    <lineage>
        <taxon>Viruses</taxon>
        <taxon>Duplodnaviria</taxon>
        <taxon>Heunggongvirae</taxon>
        <taxon>Uroviricota</taxon>
        <taxon>Caudoviricetes</taxon>
        <taxon>Stanwilliamsviridae</taxon>
        <taxon>Boydwoodruffvirinae</taxon>
        <taxon>Samistivirus</taxon>
        <taxon>Samistivirus daubenski</taxon>
    </lineage>
</organism>
<reference evidence="1 2" key="1">
    <citation type="submission" date="2019-09" db="EMBL/GenBank/DDBJ databases">
        <authorList>
            <person name="Cummings J.R."/>
            <person name="Eaglin Z.M."/>
            <person name="Kluemper A.J."/>
            <person name="Powell E.A."/>
            <person name="Stamm J."/>
            <person name="Thompson S.A."/>
            <person name="Tolsma S."/>
            <person name="Caruso S.M."/>
            <person name="Garlena R.A."/>
            <person name="Russell D.A."/>
            <person name="Pope W.H."/>
            <person name="Jacobs-Se D."/>
            <person name="Hatfull G.F."/>
        </authorList>
    </citation>
    <scope>NUCLEOTIDE SEQUENCE [LARGE SCALE GENOMIC DNA]</scope>
</reference>
<dbReference type="GeneID" id="65122804"/>
<gene>
    <name evidence="1" type="primary">90</name>
    <name evidence="1" type="ORF">SEA_DAUBENSKI_94</name>
</gene>
<protein>
    <recommendedName>
        <fullName evidence="3">Helix-turn-helix DNA binding domain protein</fullName>
    </recommendedName>
</protein>
<name>A0A5Q2WD93_9CAUD</name>